<keyword evidence="7 8" id="KW-0472">Membrane</keyword>
<evidence type="ECO:0000256" key="6">
    <source>
        <dbReference type="ARBA" id="ARBA00022989"/>
    </source>
</evidence>
<dbReference type="InterPro" id="IPR004837">
    <property type="entry name" value="NaCa_Exmemb"/>
</dbReference>
<accession>A0A7M5XMP4</accession>
<keyword evidence="2" id="KW-0813">Transport</keyword>
<dbReference type="EnsemblMetazoa" id="CLYHEMT026195.1">
    <property type="protein sequence ID" value="CLYHEMP026195.1"/>
    <property type="gene ID" value="CLYHEMG026195"/>
</dbReference>
<evidence type="ECO:0000313" key="10">
    <source>
        <dbReference type="EnsemblMetazoa" id="CLYHEMP026195.1"/>
    </source>
</evidence>
<reference evidence="10" key="1">
    <citation type="submission" date="2021-01" db="UniProtKB">
        <authorList>
            <consortium name="EnsemblMetazoa"/>
        </authorList>
    </citation>
    <scope>IDENTIFICATION</scope>
</reference>
<dbReference type="OrthoDB" id="407410at2759"/>
<evidence type="ECO:0000313" key="11">
    <source>
        <dbReference type="Proteomes" id="UP000594262"/>
    </source>
</evidence>
<dbReference type="Pfam" id="PF01699">
    <property type="entry name" value="Na_Ca_ex"/>
    <property type="match status" value="1"/>
</dbReference>
<keyword evidence="5 8" id="KW-0812">Transmembrane</keyword>
<keyword evidence="4" id="KW-0109">Calcium transport</keyword>
<evidence type="ECO:0000256" key="1">
    <source>
        <dbReference type="ARBA" id="ARBA00004141"/>
    </source>
</evidence>
<dbReference type="GO" id="GO:0006874">
    <property type="term" value="P:intracellular calcium ion homeostasis"/>
    <property type="evidence" value="ECO:0007669"/>
    <property type="project" value="TreeGrafter"/>
</dbReference>
<proteinExistence type="predicted"/>
<evidence type="ECO:0000256" key="2">
    <source>
        <dbReference type="ARBA" id="ARBA00022448"/>
    </source>
</evidence>
<dbReference type="GO" id="GO:0005432">
    <property type="term" value="F:calcium:sodium antiporter activity"/>
    <property type="evidence" value="ECO:0007669"/>
    <property type="project" value="TreeGrafter"/>
</dbReference>
<dbReference type="AlphaFoldDB" id="A0A7M5XMP4"/>
<dbReference type="Proteomes" id="UP000594262">
    <property type="component" value="Unplaced"/>
</dbReference>
<keyword evidence="3" id="KW-0050">Antiport</keyword>
<keyword evidence="11" id="KW-1185">Reference proteome</keyword>
<protein>
    <recommendedName>
        <fullName evidence="9">Sodium/calcium exchanger membrane region domain-containing protein</fullName>
    </recommendedName>
</protein>
<evidence type="ECO:0000256" key="7">
    <source>
        <dbReference type="ARBA" id="ARBA00023136"/>
    </source>
</evidence>
<evidence type="ECO:0000256" key="3">
    <source>
        <dbReference type="ARBA" id="ARBA00022449"/>
    </source>
</evidence>
<sequence length="204" mass="22780">MNLTDQLNFTNILDTASDLQCSSYHAYSNASTVCSYVKNLPNCQYDGGFIDYIGLTMCSFSEKNRAWCYVLLLLWMLYMFISLGVTAEDFFCPSLKAISKFLRMSDSLAGVTLLALGNGAPDIFSVIAAVNNKNPRTTAMAFQELFGAGIFVTTIVAGSINFSTTFMMARRPFLRDNIFYLVAVIWTFVVIYRREIKTIEATGL</sequence>
<dbReference type="Gene3D" id="1.20.1420.30">
    <property type="entry name" value="NCX, central ion-binding region"/>
    <property type="match status" value="1"/>
</dbReference>
<dbReference type="InterPro" id="IPR044880">
    <property type="entry name" value="NCX_ion-bd_dom_sf"/>
</dbReference>
<keyword evidence="6 8" id="KW-1133">Transmembrane helix</keyword>
<dbReference type="PANTHER" id="PTHR12266">
    <property type="entry name" value="NA+/CA2+ K+ INDEPENDENT EXCHANGER"/>
    <property type="match status" value="1"/>
</dbReference>
<feature type="transmembrane region" description="Helical" evidence="8">
    <location>
        <begin position="107"/>
        <end position="130"/>
    </location>
</feature>
<evidence type="ECO:0000256" key="5">
    <source>
        <dbReference type="ARBA" id="ARBA00022692"/>
    </source>
</evidence>
<dbReference type="PANTHER" id="PTHR12266:SF0">
    <property type="entry name" value="MITOCHONDRIAL SODIUM_CALCIUM EXCHANGER PROTEIN"/>
    <property type="match status" value="1"/>
</dbReference>
<keyword evidence="4" id="KW-0106">Calcium</keyword>
<organism evidence="10 11">
    <name type="scientific">Clytia hemisphaerica</name>
    <dbReference type="NCBI Taxonomy" id="252671"/>
    <lineage>
        <taxon>Eukaryota</taxon>
        <taxon>Metazoa</taxon>
        <taxon>Cnidaria</taxon>
        <taxon>Hydrozoa</taxon>
        <taxon>Hydroidolina</taxon>
        <taxon>Leptothecata</taxon>
        <taxon>Obeliida</taxon>
        <taxon>Clytiidae</taxon>
        <taxon>Clytia</taxon>
    </lineage>
</organism>
<feature type="transmembrane region" description="Helical" evidence="8">
    <location>
        <begin position="142"/>
        <end position="162"/>
    </location>
</feature>
<keyword evidence="4" id="KW-0406">Ion transport</keyword>
<dbReference type="GO" id="GO:0016020">
    <property type="term" value="C:membrane"/>
    <property type="evidence" value="ECO:0007669"/>
    <property type="project" value="UniProtKB-SubCell"/>
</dbReference>
<feature type="transmembrane region" description="Helical" evidence="8">
    <location>
        <begin position="66"/>
        <end position="87"/>
    </location>
</feature>
<evidence type="ECO:0000256" key="4">
    <source>
        <dbReference type="ARBA" id="ARBA00022568"/>
    </source>
</evidence>
<feature type="transmembrane region" description="Helical" evidence="8">
    <location>
        <begin position="174"/>
        <end position="192"/>
    </location>
</feature>
<evidence type="ECO:0000256" key="8">
    <source>
        <dbReference type="SAM" id="Phobius"/>
    </source>
</evidence>
<comment type="subcellular location">
    <subcellularLocation>
        <location evidence="1">Membrane</location>
        <topology evidence="1">Multi-pass membrane protein</topology>
    </subcellularLocation>
</comment>
<feature type="domain" description="Sodium/calcium exchanger membrane region" evidence="9">
    <location>
        <begin position="73"/>
        <end position="196"/>
    </location>
</feature>
<evidence type="ECO:0000259" key="9">
    <source>
        <dbReference type="Pfam" id="PF01699"/>
    </source>
</evidence>
<name>A0A7M5XMP4_9CNID</name>
<dbReference type="InterPro" id="IPR051359">
    <property type="entry name" value="CaCA_antiporter"/>
</dbReference>